<dbReference type="SUPFAM" id="SSF53300">
    <property type="entry name" value="vWA-like"/>
    <property type="match status" value="1"/>
</dbReference>
<protein>
    <submittedName>
        <fullName evidence="3">VWFA domain containing protein</fullName>
    </submittedName>
</protein>
<reference evidence="3" key="1">
    <citation type="submission" date="2020-04" db="EMBL/GenBank/DDBJ databases">
        <authorList>
            <person name="Chiriac C."/>
            <person name="Salcher M."/>
            <person name="Ghai R."/>
            <person name="Kavagutti S V."/>
        </authorList>
    </citation>
    <scope>NUCLEOTIDE SEQUENCE</scope>
</reference>
<feature type="compositionally biased region" description="Basic and acidic residues" evidence="1">
    <location>
        <begin position="281"/>
        <end position="295"/>
    </location>
</feature>
<dbReference type="Gene3D" id="3.40.50.410">
    <property type="entry name" value="von Willebrand factor, type A domain"/>
    <property type="match status" value="1"/>
</dbReference>
<proteinExistence type="predicted"/>
<evidence type="ECO:0000313" key="3">
    <source>
        <dbReference type="EMBL" id="CAB4153315.1"/>
    </source>
</evidence>
<dbReference type="Pfam" id="PF00092">
    <property type="entry name" value="VWA"/>
    <property type="match status" value="1"/>
</dbReference>
<feature type="compositionally biased region" description="Polar residues" evidence="1">
    <location>
        <begin position="305"/>
        <end position="317"/>
    </location>
</feature>
<accession>A0A6J5N156</accession>
<feature type="region of interest" description="Disordered" evidence="1">
    <location>
        <begin position="230"/>
        <end position="326"/>
    </location>
</feature>
<name>A0A6J5N156_9CAUD</name>
<dbReference type="InterPro" id="IPR036465">
    <property type="entry name" value="vWFA_dom_sf"/>
</dbReference>
<dbReference type="CDD" id="cd00198">
    <property type="entry name" value="vWFA"/>
    <property type="match status" value="1"/>
</dbReference>
<dbReference type="EMBL" id="LR796586">
    <property type="protein sequence ID" value="CAB4153315.1"/>
    <property type="molecule type" value="Genomic_DNA"/>
</dbReference>
<gene>
    <name evidence="3" type="ORF">UFOVP621_91</name>
</gene>
<feature type="compositionally biased region" description="Basic and acidic residues" evidence="1">
    <location>
        <begin position="245"/>
        <end position="254"/>
    </location>
</feature>
<sequence length="659" mass="73959">MYKDDLSNNSYYSRASSEEEAQQLAIRLGALCRVYEQADRVLTQDPIHVHVMEAGDAPAWSDGSDIFINKAEIEHFDLEELVQINGLNYHELAHHLYSPRKGTVMMKWVIENERKSSGYMSACNLLEDQRIETLFTARYPAIIPYLTKTIIRWLADSKEAAVSNYVAIRGRRYLPLDLRVAFRDHFYKPELIPTIADIVDQYRVLAFPKDYDKAQELIKRFKEEVLDDMDLPDINMPDGGPSGCGHREPVKKGTPEPGKMQQRDADRAKGMGQAEPLFIPKPKDPSESEKDKQDGSGDEGDEQGVNVNTNNGPSNASGDGVGNVFIPPTTVQEALEQRDTTLRNVQAGQGSAQSLGGIPDNISEIMESIENDIYNRKDVQQDIKIKQRVIIGGDGKHEDAVRPGKYDSVAVPNSVLLAARRFARELERLKQDCEPTWQREMSSGRVNVQRVIRGCEIDNAFDRWEEGSDGTDIEAVLLIDRSGSMGSDNNDMRASEAGWVIKRALEQISASTTIYAFDDKTELVFDRNQRADKTSLPFVYGSGGTNPHNALIATERLLKTSRRKTKMMFLVTDGEFDHNKNDDMIKRMNAMGVITIMILIANSKQLEYLERQYTENGYGKEGMDMFHSCTINGTVTTASDLLPFAKQVVTTTIRSAIHA</sequence>
<organism evidence="3">
    <name type="scientific">uncultured Caudovirales phage</name>
    <dbReference type="NCBI Taxonomy" id="2100421"/>
    <lineage>
        <taxon>Viruses</taxon>
        <taxon>Duplodnaviria</taxon>
        <taxon>Heunggongvirae</taxon>
        <taxon>Uroviricota</taxon>
        <taxon>Caudoviricetes</taxon>
        <taxon>Peduoviridae</taxon>
        <taxon>Maltschvirus</taxon>
        <taxon>Maltschvirus maltsch</taxon>
    </lineage>
</organism>
<evidence type="ECO:0000256" key="1">
    <source>
        <dbReference type="SAM" id="MobiDB-lite"/>
    </source>
</evidence>
<dbReference type="InterPro" id="IPR002035">
    <property type="entry name" value="VWF_A"/>
</dbReference>
<feature type="domain" description="VWFA" evidence="2">
    <location>
        <begin position="476"/>
        <end position="611"/>
    </location>
</feature>
<evidence type="ECO:0000259" key="2">
    <source>
        <dbReference type="Pfam" id="PF00092"/>
    </source>
</evidence>